<gene>
    <name evidence="1" type="ORF">JCM21714_1230</name>
</gene>
<name>W4VHL0_9BACI</name>
<keyword evidence="2" id="KW-1185">Reference proteome</keyword>
<accession>W4VHL0</accession>
<dbReference type="AlphaFoldDB" id="W4VHL0"/>
<protein>
    <submittedName>
        <fullName evidence="1">Ribonucleotide reductase</fullName>
    </submittedName>
</protein>
<proteinExistence type="predicted"/>
<comment type="caution">
    <text evidence="1">The sequence shown here is derived from an EMBL/GenBank/DDBJ whole genome shotgun (WGS) entry which is preliminary data.</text>
</comment>
<evidence type="ECO:0000313" key="1">
    <source>
        <dbReference type="EMBL" id="GAE92244.1"/>
    </source>
</evidence>
<dbReference type="Proteomes" id="UP000019102">
    <property type="component" value="Unassembled WGS sequence"/>
</dbReference>
<evidence type="ECO:0000313" key="2">
    <source>
        <dbReference type="Proteomes" id="UP000019102"/>
    </source>
</evidence>
<sequence length="38" mass="4330">MDSSISKTVNAPKGYKVEQVEQVYLRLYHGGAKVVRFM</sequence>
<organism evidence="1 2">
    <name type="scientific">Gracilibacillus boraciitolerans JCM 21714</name>
    <dbReference type="NCBI Taxonomy" id="1298598"/>
    <lineage>
        <taxon>Bacteria</taxon>
        <taxon>Bacillati</taxon>
        <taxon>Bacillota</taxon>
        <taxon>Bacilli</taxon>
        <taxon>Bacillales</taxon>
        <taxon>Bacillaceae</taxon>
        <taxon>Gracilibacillus</taxon>
    </lineage>
</organism>
<dbReference type="SUPFAM" id="SSF51998">
    <property type="entry name" value="PFL-like glycyl radical enzymes"/>
    <property type="match status" value="1"/>
</dbReference>
<reference evidence="1 2" key="1">
    <citation type="journal article" date="2014" name="Genome Announc.">
        <title>Draft Genome Sequence of the Boron-Tolerant and Moderately Halotolerant Bacterium Gracilibacillus boraciitolerans JCM 21714T.</title>
        <authorList>
            <person name="Ahmed I."/>
            <person name="Oshima K."/>
            <person name="Suda W."/>
            <person name="Kitamura K."/>
            <person name="Iida T."/>
            <person name="Ohmori Y."/>
            <person name="Fujiwara T."/>
            <person name="Hattori M."/>
            <person name="Ohkuma M."/>
        </authorList>
    </citation>
    <scope>NUCLEOTIDE SEQUENCE [LARGE SCALE GENOMIC DNA]</scope>
    <source>
        <strain evidence="1 2">JCM 21714</strain>
    </source>
</reference>
<dbReference type="STRING" id="1298598.JCM21714_1230"/>
<dbReference type="EMBL" id="BAVS01000003">
    <property type="protein sequence ID" value="GAE92244.1"/>
    <property type="molecule type" value="Genomic_DNA"/>
</dbReference>
<dbReference type="Gene3D" id="3.20.70.20">
    <property type="match status" value="1"/>
</dbReference>